<dbReference type="AlphaFoldDB" id="A0A212CM19"/>
<protein>
    <submittedName>
        <fullName evidence="1">Uncharacterized protein</fullName>
    </submittedName>
</protein>
<evidence type="ECO:0000313" key="1">
    <source>
        <dbReference type="EMBL" id="OWK06914.1"/>
    </source>
</evidence>
<dbReference type="Proteomes" id="UP000242450">
    <property type="component" value="Chromosome 17"/>
</dbReference>
<gene>
    <name evidence="1" type="ORF">Celaphus_00018515</name>
</gene>
<organism evidence="1 2">
    <name type="scientific">Cervus elaphus hippelaphus</name>
    <name type="common">European red deer</name>
    <dbReference type="NCBI Taxonomy" id="46360"/>
    <lineage>
        <taxon>Eukaryota</taxon>
        <taxon>Metazoa</taxon>
        <taxon>Chordata</taxon>
        <taxon>Craniata</taxon>
        <taxon>Vertebrata</taxon>
        <taxon>Euteleostomi</taxon>
        <taxon>Mammalia</taxon>
        <taxon>Eutheria</taxon>
        <taxon>Laurasiatheria</taxon>
        <taxon>Artiodactyla</taxon>
        <taxon>Ruminantia</taxon>
        <taxon>Pecora</taxon>
        <taxon>Cervidae</taxon>
        <taxon>Cervinae</taxon>
        <taxon>Cervus</taxon>
    </lineage>
</organism>
<reference evidence="1 2" key="1">
    <citation type="journal article" date="2018" name="Mol. Genet. Genomics">
        <title>The red deer Cervus elaphus genome CerEla1.0: sequencing, annotating, genes, and chromosomes.</title>
        <authorList>
            <person name="Bana N.A."/>
            <person name="Nyiri A."/>
            <person name="Nagy J."/>
            <person name="Frank K."/>
            <person name="Nagy T."/>
            <person name="Steger V."/>
            <person name="Schiller M."/>
            <person name="Lakatos P."/>
            <person name="Sugar L."/>
            <person name="Horn P."/>
            <person name="Barta E."/>
            <person name="Orosz L."/>
        </authorList>
    </citation>
    <scope>NUCLEOTIDE SEQUENCE [LARGE SCALE GENOMIC DNA]</scope>
    <source>
        <strain evidence="1">Hungarian</strain>
    </source>
</reference>
<proteinExistence type="predicted"/>
<dbReference type="EMBL" id="MKHE01000017">
    <property type="protein sequence ID" value="OWK06914.1"/>
    <property type="molecule type" value="Genomic_DNA"/>
</dbReference>
<evidence type="ECO:0000313" key="2">
    <source>
        <dbReference type="Proteomes" id="UP000242450"/>
    </source>
</evidence>
<name>A0A212CM19_CEREH</name>
<comment type="caution">
    <text evidence="1">The sequence shown here is derived from an EMBL/GenBank/DDBJ whole genome shotgun (WGS) entry which is preliminary data.</text>
</comment>
<dbReference type="OrthoDB" id="9681461at2759"/>
<keyword evidence="2" id="KW-1185">Reference proteome</keyword>
<sequence length="72" mass="8223">MWLNILPYNHAKLWPVINTCLSPRPHPTQDNNPRPCILGCFCEYRNNGCKFIQNSMGKEGFCSHMMPNGGND</sequence>
<accession>A0A212CM19</accession>